<dbReference type="InterPro" id="IPR039551">
    <property type="entry name" value="Cho/carn_acyl_trans"/>
</dbReference>
<comment type="catalytic activity">
    <reaction evidence="3">
        <text>4,8-dimethylnonanoyl-CoA + (R)-carnitine = O-4,8-dimethylnonanoyl-(R)-carnitine + CoA</text>
        <dbReference type="Rhea" id="RHEA:44860"/>
        <dbReference type="ChEBI" id="CHEBI:16347"/>
        <dbReference type="ChEBI" id="CHEBI:57287"/>
        <dbReference type="ChEBI" id="CHEBI:77061"/>
        <dbReference type="ChEBI" id="CHEBI:84654"/>
    </reaction>
</comment>
<dbReference type="Gene3D" id="1.10.275.20">
    <property type="entry name" value="Choline/Carnitine o-acyltransferase"/>
    <property type="match status" value="1"/>
</dbReference>
<dbReference type="InterPro" id="IPR000542">
    <property type="entry name" value="Carn_acyl_trans"/>
</dbReference>
<dbReference type="ExpressionAtlas" id="A0A2I3LGY0">
    <property type="expression patterns" value="baseline"/>
</dbReference>
<dbReference type="GeneTree" id="ENSGT01150000286917"/>
<dbReference type="PANTHER" id="PTHR22589:SF50">
    <property type="entry name" value="CARNITINE O-ACETYLTRANSFERASE"/>
    <property type="match status" value="1"/>
</dbReference>
<dbReference type="Bgee" id="ENSPANG00000025955">
    <property type="expression patterns" value="Expressed in postnatal subventricular zone and 65 other cell types or tissues"/>
</dbReference>
<dbReference type="GO" id="GO:0019254">
    <property type="term" value="P:carnitine metabolic process, CoA-linked"/>
    <property type="evidence" value="ECO:0007669"/>
    <property type="project" value="TreeGrafter"/>
</dbReference>
<reference evidence="5" key="3">
    <citation type="submission" date="2025-09" db="UniProtKB">
        <authorList>
            <consortium name="Ensembl"/>
        </authorList>
    </citation>
    <scope>IDENTIFICATION</scope>
</reference>
<dbReference type="GO" id="GO:0005777">
    <property type="term" value="C:peroxisome"/>
    <property type="evidence" value="ECO:0007669"/>
    <property type="project" value="TreeGrafter"/>
</dbReference>
<keyword evidence="2" id="KW-0808">Transferase</keyword>
<dbReference type="GO" id="GO:0006635">
    <property type="term" value="P:fatty acid beta-oxidation"/>
    <property type="evidence" value="ECO:0007669"/>
    <property type="project" value="UniProtKB-UniPathway"/>
</dbReference>
<dbReference type="UniPathway" id="UPA00659"/>
<dbReference type="InterPro" id="IPR042572">
    <property type="entry name" value="Carn_acyl_trans_N"/>
</dbReference>
<reference evidence="5 6" key="1">
    <citation type="submission" date="2012-03" db="EMBL/GenBank/DDBJ databases">
        <title>Whole Genome Assembly of Papio anubis.</title>
        <authorList>
            <person name="Liu Y.L."/>
            <person name="Abraham K.A."/>
            <person name="Akbar H.A."/>
            <person name="Ali S.A."/>
            <person name="Anosike U.A."/>
            <person name="Aqrawi P.A."/>
            <person name="Arias F.A."/>
            <person name="Attaway T.A."/>
            <person name="Awwad R.A."/>
            <person name="Babu C.B."/>
            <person name="Bandaranaike D.B."/>
            <person name="Battles P.B."/>
            <person name="Bell A.B."/>
            <person name="Beltran B.B."/>
            <person name="Berhane-Mersha D.B."/>
            <person name="Bess C.B."/>
            <person name="Bickham C.B."/>
            <person name="Bolden T.B."/>
            <person name="Carter K.C."/>
            <person name="Chau D.C."/>
            <person name="Chavez A.C."/>
            <person name="Clerc-Blankenburg K.C."/>
            <person name="Coyle M.C."/>
            <person name="Dao M.D."/>
            <person name="Davila M.L.D."/>
            <person name="Davy-Carroll L.D."/>
            <person name="Denson S.D."/>
            <person name="Dinh H.D."/>
            <person name="Fernandez S.F."/>
            <person name="Fernando P.F."/>
            <person name="Forbes L.F."/>
            <person name="Francis C.F."/>
            <person name="Francisco L.F."/>
            <person name="Fu Q.F."/>
            <person name="Garcia-Iii R.G."/>
            <person name="Garrett T.G."/>
            <person name="Gross S.G."/>
            <person name="Gubbala S.G."/>
            <person name="Hirani K.H."/>
            <person name="Hogues M.H."/>
            <person name="Hollins B.H."/>
            <person name="Jackson L.J."/>
            <person name="Javaid M.J."/>
            <person name="Jhangiani S.J."/>
            <person name="Johnson A.J."/>
            <person name="Johnson B.J."/>
            <person name="Jones J.J."/>
            <person name="Joshi V.J."/>
            <person name="Kalu J.K."/>
            <person name="Khan N.K."/>
            <person name="Korchina V.K."/>
            <person name="Kovar C.K."/>
            <person name="Lago L.L."/>
            <person name="Lara F.L."/>
            <person name="Le T.-K.L."/>
            <person name="Lee S.L."/>
            <person name="Legall-Iii F.L."/>
            <person name="Lemon S.L."/>
            <person name="Liu J.L."/>
            <person name="Liu Y.-S.L."/>
            <person name="Liyanage D.L."/>
            <person name="Lopez J.L."/>
            <person name="Lorensuhewa L.L."/>
            <person name="Mata R.M."/>
            <person name="Mathew T.M."/>
            <person name="Mercado C.M."/>
            <person name="Mercado I.M."/>
            <person name="Morales K.M."/>
            <person name="Morgan M.M."/>
            <person name="Munidasa M.M."/>
            <person name="Ngo D.N."/>
            <person name="Nguyen L.N."/>
            <person name="Nguyen T.N."/>
            <person name="Nguyen N.N."/>
            <person name="Obregon M.O."/>
            <person name="Okwuonu G.O."/>
            <person name="Ongeri F.O."/>
            <person name="Onwere C.O."/>
            <person name="Osifeso I.O."/>
            <person name="Parra A.P."/>
            <person name="Patil S.P."/>
            <person name="Perez A.P."/>
            <person name="Perez Y.P."/>
            <person name="Pham C.P."/>
            <person name="Pu L.-L.P."/>
            <person name="Puazo M.P."/>
            <person name="Quiroz J.Q."/>
            <person name="Rouhana J.R."/>
            <person name="Ruiz M.R."/>
            <person name="Ruiz S.-J.R."/>
            <person name="Saada N.S."/>
            <person name="Santibanez J.S."/>
            <person name="Scheel M.S."/>
            <person name="Schneider B.S."/>
            <person name="Simmons D.S."/>
            <person name="Sisson I.S."/>
            <person name="Tang L.-Y.T."/>
            <person name="Thornton R.T."/>
            <person name="Tisius J.T."/>
            <person name="Toledanes G.T."/>
            <person name="Trejos Z.T."/>
            <person name="Usmani K.U."/>
            <person name="Varghese R.V."/>
            <person name="Vattathil S.V."/>
            <person name="Vee V.V."/>
            <person name="Walker D.W."/>
            <person name="Weissenberger G.W."/>
            <person name="White C.W."/>
            <person name="Williams A.W."/>
            <person name="Woodworth J.W."/>
            <person name="Wright R.W."/>
            <person name="Zhu Y.Z."/>
            <person name="Han Y.H."/>
            <person name="Newsham I.N."/>
            <person name="Nazareth L.N."/>
            <person name="Worley K.W."/>
            <person name="Muzny D.M."/>
            <person name="Rogers J.R."/>
            <person name="Gibbs R.G."/>
        </authorList>
    </citation>
    <scope>NUCLEOTIDE SEQUENCE [LARGE SCALE GENOMIC DNA]</scope>
</reference>
<protein>
    <submittedName>
        <fullName evidence="5">Carnitine O-acetyltransferase</fullName>
    </submittedName>
</protein>
<comment type="pathway">
    <text evidence="1">Lipid metabolism; fatty acid beta-oxidation.</text>
</comment>
<keyword evidence="6" id="KW-1185">Reference proteome</keyword>
<dbReference type="GO" id="GO:0004092">
    <property type="term" value="F:carnitine O-acetyltransferase activity"/>
    <property type="evidence" value="ECO:0007669"/>
    <property type="project" value="TreeGrafter"/>
</dbReference>
<name>A0A2I3LGY0_PAPAN</name>
<reference evidence="5" key="2">
    <citation type="submission" date="2025-08" db="UniProtKB">
        <authorList>
            <consortium name="Ensembl"/>
        </authorList>
    </citation>
    <scope>IDENTIFICATION</scope>
</reference>
<accession>A0A2I3LGY0</accession>
<evidence type="ECO:0000256" key="3">
    <source>
        <dbReference type="ARBA" id="ARBA00048999"/>
    </source>
</evidence>
<dbReference type="PANTHER" id="PTHR22589">
    <property type="entry name" value="CARNITINE O-ACYLTRANSFERASE"/>
    <property type="match status" value="1"/>
</dbReference>
<dbReference type="AlphaFoldDB" id="A0A2I3LGY0"/>
<organism evidence="5 6">
    <name type="scientific">Papio anubis</name>
    <name type="common">Olive baboon</name>
    <dbReference type="NCBI Taxonomy" id="9555"/>
    <lineage>
        <taxon>Eukaryota</taxon>
        <taxon>Metazoa</taxon>
        <taxon>Chordata</taxon>
        <taxon>Craniata</taxon>
        <taxon>Vertebrata</taxon>
        <taxon>Euteleostomi</taxon>
        <taxon>Mammalia</taxon>
        <taxon>Eutheria</taxon>
        <taxon>Euarchontoglires</taxon>
        <taxon>Primates</taxon>
        <taxon>Haplorrhini</taxon>
        <taxon>Catarrhini</taxon>
        <taxon>Cercopithecidae</taxon>
        <taxon>Cercopithecinae</taxon>
        <taxon>Papio</taxon>
    </lineage>
</organism>
<dbReference type="SUPFAM" id="SSF52777">
    <property type="entry name" value="CoA-dependent acyltransferases"/>
    <property type="match status" value="1"/>
</dbReference>
<gene>
    <name evidence="5" type="primary">CRAT</name>
</gene>
<evidence type="ECO:0000256" key="2">
    <source>
        <dbReference type="ARBA" id="ARBA00023315"/>
    </source>
</evidence>
<dbReference type="PROSITE" id="PS00439">
    <property type="entry name" value="ACYLTRANSF_C_1"/>
    <property type="match status" value="1"/>
</dbReference>
<proteinExistence type="predicted"/>
<feature type="domain" description="Choline/carnitine acyltransferase" evidence="4">
    <location>
        <begin position="38"/>
        <end position="100"/>
    </location>
</feature>
<sequence>MLAFAARTVVKPLGFLKPSSLMKASGRFKAHQDALPRLPVPPLQQSLDHYLKALQPIVSEEEWAHTKQLVDEFQASGGVGERLQKGLERRARKTENWVSEGCLTVTCCWLHMHSSPVPTALARLFICRPEFCEHVLCAWHLAGRRVIKKDTVTSPLELTFK</sequence>
<dbReference type="Pfam" id="PF00755">
    <property type="entry name" value="Carn_acyltransf"/>
    <property type="match status" value="1"/>
</dbReference>
<dbReference type="Ensembl" id="ENSPANT00000055235.2">
    <property type="protein sequence ID" value="ENSPANP00000022701.2"/>
    <property type="gene ID" value="ENSPANG00000025955.3"/>
</dbReference>
<dbReference type="Proteomes" id="UP000028761">
    <property type="component" value="Chromosome 13"/>
</dbReference>
<evidence type="ECO:0000313" key="6">
    <source>
        <dbReference type="Proteomes" id="UP000028761"/>
    </source>
</evidence>
<evidence type="ECO:0000256" key="1">
    <source>
        <dbReference type="ARBA" id="ARBA00005005"/>
    </source>
</evidence>
<keyword evidence="2" id="KW-0012">Acyltransferase</keyword>
<evidence type="ECO:0000259" key="4">
    <source>
        <dbReference type="Pfam" id="PF00755"/>
    </source>
</evidence>
<evidence type="ECO:0000313" key="5">
    <source>
        <dbReference type="Ensembl" id="ENSPANP00000022701.2"/>
    </source>
</evidence>